<dbReference type="AlphaFoldDB" id="A0A8C5EQH2"/>
<keyword evidence="5" id="KW-1185">Reference proteome</keyword>
<evidence type="ECO:0000313" key="4">
    <source>
        <dbReference type="Ensembl" id="ENSGWIP00000024278.1"/>
    </source>
</evidence>
<proteinExistence type="inferred from homology"/>
<organism evidence="4 5">
    <name type="scientific">Gouania willdenowi</name>
    <name type="common">Blunt-snouted clingfish</name>
    <name type="synonym">Lepadogaster willdenowi</name>
    <dbReference type="NCBI Taxonomy" id="441366"/>
    <lineage>
        <taxon>Eukaryota</taxon>
        <taxon>Metazoa</taxon>
        <taxon>Chordata</taxon>
        <taxon>Craniata</taxon>
        <taxon>Vertebrata</taxon>
        <taxon>Euteleostomi</taxon>
        <taxon>Actinopterygii</taxon>
        <taxon>Neopterygii</taxon>
        <taxon>Teleostei</taxon>
        <taxon>Neoteleostei</taxon>
        <taxon>Acanthomorphata</taxon>
        <taxon>Ovalentaria</taxon>
        <taxon>Blenniimorphae</taxon>
        <taxon>Blenniiformes</taxon>
        <taxon>Gobiesocoidei</taxon>
        <taxon>Gobiesocidae</taxon>
        <taxon>Gobiesocinae</taxon>
        <taxon>Gouania</taxon>
    </lineage>
</organism>
<sequence>MKEEHQQPLLAVFGFHGNHCKQLMSVPEHLTVFSGSSPEDVSHARLLWSSLALQPPLESRLVRAELRQRLPVSGPPLPRSPGGHRPGTPAPKRLEERQRYEAMADRRKETLALLQMQRERRVRAELLLAGHRPRVSGETPGDTPGDRELVRRLL</sequence>
<dbReference type="InterPro" id="IPR040681">
    <property type="entry name" value="HOATZ-like"/>
</dbReference>
<comment type="similarity">
    <text evidence="1">Belongs to the HOATZ family.</text>
</comment>
<protein>
    <recommendedName>
        <fullName evidence="2">Cilia- and flagella-associated protein HOATZ</fullName>
    </recommendedName>
</protein>
<name>A0A8C5EQH2_GOUWI</name>
<accession>A0A8C5EQH2</accession>
<dbReference type="PANTHER" id="PTHR47231">
    <property type="entry name" value="UPF0722 PROTEIN C11ORF88"/>
    <property type="match status" value="1"/>
</dbReference>
<dbReference type="Proteomes" id="UP000694680">
    <property type="component" value="Chromosome 8"/>
</dbReference>
<evidence type="ECO:0000256" key="1">
    <source>
        <dbReference type="ARBA" id="ARBA00023451"/>
    </source>
</evidence>
<dbReference type="GO" id="GO:0060271">
    <property type="term" value="P:cilium assembly"/>
    <property type="evidence" value="ECO:0007669"/>
    <property type="project" value="InterPro"/>
</dbReference>
<dbReference type="Ensembl" id="ENSGWIT00000026569.1">
    <property type="protein sequence ID" value="ENSGWIP00000024278.1"/>
    <property type="gene ID" value="ENSGWIG00000012900.1"/>
</dbReference>
<evidence type="ECO:0000256" key="3">
    <source>
        <dbReference type="SAM" id="MobiDB-lite"/>
    </source>
</evidence>
<feature type="region of interest" description="Disordered" evidence="3">
    <location>
        <begin position="69"/>
        <end position="100"/>
    </location>
</feature>
<reference evidence="4" key="3">
    <citation type="submission" date="2025-09" db="UniProtKB">
        <authorList>
            <consortium name="Ensembl"/>
        </authorList>
    </citation>
    <scope>IDENTIFICATION</scope>
</reference>
<evidence type="ECO:0000256" key="2">
    <source>
        <dbReference type="ARBA" id="ARBA00023657"/>
    </source>
</evidence>
<reference evidence="4" key="1">
    <citation type="submission" date="2020-06" db="EMBL/GenBank/DDBJ databases">
        <authorList>
            <consortium name="Wellcome Sanger Institute Data Sharing"/>
        </authorList>
    </citation>
    <scope>NUCLEOTIDE SEQUENCE [LARGE SCALE GENOMIC DNA]</scope>
</reference>
<feature type="region of interest" description="Disordered" evidence="3">
    <location>
        <begin position="130"/>
        <end position="154"/>
    </location>
</feature>
<feature type="compositionally biased region" description="Basic and acidic residues" evidence="3">
    <location>
        <begin position="144"/>
        <end position="154"/>
    </location>
</feature>
<reference evidence="4" key="2">
    <citation type="submission" date="2025-08" db="UniProtKB">
        <authorList>
            <consortium name="Ensembl"/>
        </authorList>
    </citation>
    <scope>IDENTIFICATION</scope>
</reference>
<evidence type="ECO:0000313" key="5">
    <source>
        <dbReference type="Proteomes" id="UP000694680"/>
    </source>
</evidence>
<dbReference type="Pfam" id="PF17664">
    <property type="entry name" value="HOATZ-like"/>
    <property type="match status" value="2"/>
</dbReference>
<dbReference type="PANTHER" id="PTHR47231:SF1">
    <property type="entry name" value="CILIA- AND FLAGELLA-ASSOCIATED PROTEIN HOATZ"/>
    <property type="match status" value="1"/>
</dbReference>